<evidence type="ECO:0000313" key="3">
    <source>
        <dbReference type="Proteomes" id="UP000198964"/>
    </source>
</evidence>
<accession>A0A1I2KIG3</accession>
<evidence type="ECO:0008006" key="4">
    <source>
        <dbReference type="Google" id="ProtNLM"/>
    </source>
</evidence>
<reference evidence="2 3" key="1">
    <citation type="submission" date="2016-10" db="EMBL/GenBank/DDBJ databases">
        <authorList>
            <person name="de Groot N.N."/>
        </authorList>
    </citation>
    <scope>NUCLEOTIDE SEQUENCE [LARGE SCALE GENOMIC DNA]</scope>
    <source>
        <strain evidence="2 3">CGMCC 1.9156</strain>
    </source>
</reference>
<organism evidence="2 3">
    <name type="scientific">Sunxiuqinia elliptica</name>
    <dbReference type="NCBI Taxonomy" id="655355"/>
    <lineage>
        <taxon>Bacteria</taxon>
        <taxon>Pseudomonadati</taxon>
        <taxon>Bacteroidota</taxon>
        <taxon>Bacteroidia</taxon>
        <taxon>Marinilabiliales</taxon>
        <taxon>Prolixibacteraceae</taxon>
        <taxon>Sunxiuqinia</taxon>
    </lineage>
</organism>
<feature type="signal peptide" evidence="1">
    <location>
        <begin position="1"/>
        <end position="19"/>
    </location>
</feature>
<dbReference type="STRING" id="655355.SAMN05216283_11230"/>
<dbReference type="EMBL" id="FONW01000012">
    <property type="protein sequence ID" value="SFF66128.1"/>
    <property type="molecule type" value="Genomic_DNA"/>
</dbReference>
<gene>
    <name evidence="2" type="ORF">SAMN05216283_11230</name>
</gene>
<dbReference type="Proteomes" id="UP000198964">
    <property type="component" value="Unassembled WGS sequence"/>
</dbReference>
<name>A0A1I2KIG3_9BACT</name>
<proteinExistence type="predicted"/>
<keyword evidence="3" id="KW-1185">Reference proteome</keyword>
<feature type="chain" id="PRO_5011532352" description="Outer membrane protein beta-barrel domain-containing protein" evidence="1">
    <location>
        <begin position="20"/>
        <end position="196"/>
    </location>
</feature>
<protein>
    <recommendedName>
        <fullName evidence="4">Outer membrane protein beta-barrel domain-containing protein</fullName>
    </recommendedName>
</protein>
<dbReference type="AlphaFoldDB" id="A0A1I2KIG3"/>
<dbReference type="RefSeq" id="WP_093921173.1">
    <property type="nucleotide sequence ID" value="NZ_FONW01000012.1"/>
</dbReference>
<sequence>MKQLTISILLVLAVFAASAQRAHQIGIYTEGAWFMPKEFSSNSNSLKNGFGVGAGIYVSSPIWKKLSAVAGLGYRYKENKSQQYLIDEPSYTTYWTKFNQSYLVIPVKLQYPVSRHYFVETGVDISWLLNYKHVNEKPEFDWVVGFGSKQHRLQWSVNYKQGFDWQGFGEIYGNNHVGQVFRNRMLVLNLSYPLWE</sequence>
<evidence type="ECO:0000313" key="2">
    <source>
        <dbReference type="EMBL" id="SFF66128.1"/>
    </source>
</evidence>
<evidence type="ECO:0000256" key="1">
    <source>
        <dbReference type="SAM" id="SignalP"/>
    </source>
</evidence>
<keyword evidence="1" id="KW-0732">Signal</keyword>